<sequence length="373" mass="40987">MRKAKAPKFKAPIVIIGGGVAGLALASGLIQRGVEVKILDRGWLPWQMGMGFIVLRTGLDALHELFPRVRWGDVGAPVLRAKIMDSSSELLSDTTLDAYAIGRGTLLNTMLDQLPPGTLIDHAGVSEFLRGADGRVRAVICDDGRVIPCSMVIGADGLRSATREFLYPDVQLEDVRVREVVSIFDAPHVAEILGTTFIKHYDPDGGFGVGMLNVGGGQVVWFVQHDADRYDWAGLSPGMLRWAIWEKVSRWPAPIPALWAMTKFTKSHLWFTRDLYPDFDYVQNNIVLIGDAAHPVLSFTSHGATGALEDAVLLAPLLADAKDDEERASSAAAFGMVRRDMFERIVVEGREILERFLLPLHKQPKGVMLPLVK</sequence>
<dbReference type="PRINTS" id="PR00420">
    <property type="entry name" value="RNGMNOXGNASE"/>
</dbReference>
<dbReference type="RefSeq" id="WP_106094780.1">
    <property type="nucleotide sequence ID" value="NZ_PVNL01000147.1"/>
</dbReference>
<dbReference type="Proteomes" id="UP000238823">
    <property type="component" value="Unassembled WGS sequence"/>
</dbReference>
<dbReference type="Gene3D" id="3.50.50.60">
    <property type="entry name" value="FAD/NAD(P)-binding domain"/>
    <property type="match status" value="1"/>
</dbReference>
<dbReference type="Pfam" id="PF01494">
    <property type="entry name" value="FAD_binding_3"/>
    <property type="match status" value="1"/>
</dbReference>
<dbReference type="EC" id="1.14.13.24" evidence="4"/>
<dbReference type="SUPFAM" id="SSF51905">
    <property type="entry name" value="FAD/NAD(P)-binding domain"/>
    <property type="match status" value="1"/>
</dbReference>
<evidence type="ECO:0000313" key="4">
    <source>
        <dbReference type="EMBL" id="PRP93605.1"/>
    </source>
</evidence>
<dbReference type="PANTHER" id="PTHR13789:SF309">
    <property type="entry name" value="PUTATIVE (AFU_ORTHOLOGUE AFUA_6G14510)-RELATED"/>
    <property type="match status" value="1"/>
</dbReference>
<comment type="caution">
    <text evidence="4">The sequence shown here is derived from an EMBL/GenBank/DDBJ whole genome shotgun (WGS) entry which is preliminary data.</text>
</comment>
<dbReference type="EMBL" id="PVNL01000147">
    <property type="protein sequence ID" value="PRP93605.1"/>
    <property type="molecule type" value="Genomic_DNA"/>
</dbReference>
<dbReference type="InterPro" id="IPR036188">
    <property type="entry name" value="FAD/NAD-bd_sf"/>
</dbReference>
<dbReference type="OrthoDB" id="5499180at2"/>
<dbReference type="GO" id="GO:0071949">
    <property type="term" value="F:FAD binding"/>
    <property type="evidence" value="ECO:0007669"/>
    <property type="project" value="InterPro"/>
</dbReference>
<dbReference type="GO" id="GO:0018669">
    <property type="term" value="F:3-hydroxybenzoate 6-monooxygenase activity"/>
    <property type="evidence" value="ECO:0007669"/>
    <property type="project" value="UniProtKB-EC"/>
</dbReference>
<accession>A0A2S9XL71</accession>
<dbReference type="InterPro" id="IPR050493">
    <property type="entry name" value="FAD-dep_Monooxygenase_BioMet"/>
</dbReference>
<name>A0A2S9XL71_9BACT</name>
<dbReference type="PANTHER" id="PTHR13789">
    <property type="entry name" value="MONOOXYGENASE"/>
    <property type="match status" value="1"/>
</dbReference>
<dbReference type="InterPro" id="IPR002938">
    <property type="entry name" value="FAD-bd"/>
</dbReference>
<evidence type="ECO:0000313" key="5">
    <source>
        <dbReference type="Proteomes" id="UP000238823"/>
    </source>
</evidence>
<organism evidence="4 5">
    <name type="scientific">Enhygromyxa salina</name>
    <dbReference type="NCBI Taxonomy" id="215803"/>
    <lineage>
        <taxon>Bacteria</taxon>
        <taxon>Pseudomonadati</taxon>
        <taxon>Myxococcota</taxon>
        <taxon>Polyangia</taxon>
        <taxon>Nannocystales</taxon>
        <taxon>Nannocystaceae</taxon>
        <taxon>Enhygromyxa</taxon>
    </lineage>
</organism>
<protein>
    <submittedName>
        <fullName evidence="4">3-hydroxybenzoate 6-hydroxylase</fullName>
        <ecNumber evidence="4">1.14.13.24</ecNumber>
    </submittedName>
</protein>
<keyword evidence="1 4" id="KW-0560">Oxidoreductase</keyword>
<keyword evidence="2" id="KW-0503">Monooxygenase</keyword>
<dbReference type="AlphaFoldDB" id="A0A2S9XL71"/>
<evidence type="ECO:0000259" key="3">
    <source>
        <dbReference type="Pfam" id="PF01494"/>
    </source>
</evidence>
<proteinExistence type="predicted"/>
<feature type="domain" description="FAD-binding" evidence="3">
    <location>
        <begin position="137"/>
        <end position="330"/>
    </location>
</feature>
<reference evidence="4 5" key="1">
    <citation type="submission" date="2018-03" db="EMBL/GenBank/DDBJ databases">
        <title>Draft Genome Sequences of the Obligatory Marine Myxobacteria Enhygromyxa salina SWB007.</title>
        <authorList>
            <person name="Poehlein A."/>
            <person name="Moghaddam J.A."/>
            <person name="Harms H."/>
            <person name="Alanjari M."/>
            <person name="Koenig G.M."/>
            <person name="Daniel R."/>
            <person name="Schaeberle T.F."/>
        </authorList>
    </citation>
    <scope>NUCLEOTIDE SEQUENCE [LARGE SCALE GENOMIC DNA]</scope>
    <source>
        <strain evidence="4 5">SWB007</strain>
    </source>
</reference>
<evidence type="ECO:0000256" key="2">
    <source>
        <dbReference type="ARBA" id="ARBA00023033"/>
    </source>
</evidence>
<gene>
    <name evidence="4" type="primary">mhbM</name>
    <name evidence="4" type="ORF">ENSA7_80330</name>
</gene>
<evidence type="ECO:0000256" key="1">
    <source>
        <dbReference type="ARBA" id="ARBA00023002"/>
    </source>
</evidence>